<protein>
    <recommendedName>
        <fullName evidence="2">Fe2OG dioxygenase domain-containing protein</fullName>
    </recommendedName>
</protein>
<organism evidence="3 4">
    <name type="scientific">Allacma fusca</name>
    <dbReference type="NCBI Taxonomy" id="39272"/>
    <lineage>
        <taxon>Eukaryota</taxon>
        <taxon>Metazoa</taxon>
        <taxon>Ecdysozoa</taxon>
        <taxon>Arthropoda</taxon>
        <taxon>Hexapoda</taxon>
        <taxon>Collembola</taxon>
        <taxon>Symphypleona</taxon>
        <taxon>Sminthuridae</taxon>
        <taxon>Allacma</taxon>
    </lineage>
</organism>
<dbReference type="OrthoDB" id="288590at2759"/>
<comment type="caution">
    <text evidence="3">The sequence shown here is derived from an EMBL/GenBank/DDBJ whole genome shotgun (WGS) entry which is preliminary data.</text>
</comment>
<sequence>MLKIPVVDLKFGVGSSQGKKEDYETLSKEIEEALSGVGFVYLVNHGIPNDKIEQAFAASKTFFELPQELKVKYRKDASKGFHGYVEPGQELLNENSTFEIRETFDIPAIRVDSFPEEVPDFKVTLLELKQACHPLIDLLNRILARSLKLEDGDYFYSNSKWMRDDSVRSMSSLRSLYYPPIRDDSTVLPGTVRCAEHTDYGTLTLLFQDSIGGLQVKTTDDKWIAATPIPGSILVNTGDLLEFWSSGYFPATKHRVLIPEIELKKRIARQSIVYFVHPDDDTIVAPLKNGTFDDKKYQEISAGKHALMKLNATYQY</sequence>
<dbReference type="AlphaFoldDB" id="A0A8J2P7J1"/>
<reference evidence="3" key="1">
    <citation type="submission" date="2021-06" db="EMBL/GenBank/DDBJ databases">
        <authorList>
            <person name="Hodson N. C."/>
            <person name="Mongue J. A."/>
            <person name="Jaron S. K."/>
        </authorList>
    </citation>
    <scope>NUCLEOTIDE SEQUENCE</scope>
</reference>
<dbReference type="PROSITE" id="PS51471">
    <property type="entry name" value="FE2OG_OXY"/>
    <property type="match status" value="1"/>
</dbReference>
<keyword evidence="1" id="KW-0408">Iron</keyword>
<dbReference type="Pfam" id="PF14226">
    <property type="entry name" value="DIOX_N"/>
    <property type="match status" value="1"/>
</dbReference>
<dbReference type="InterPro" id="IPR050231">
    <property type="entry name" value="Iron_ascorbate_oxido_reductase"/>
</dbReference>
<feature type="domain" description="Fe2OG dioxygenase" evidence="2">
    <location>
        <begin position="168"/>
        <end position="278"/>
    </location>
</feature>
<dbReference type="InterPro" id="IPR005123">
    <property type="entry name" value="Oxoglu/Fe-dep_dioxygenase_dom"/>
</dbReference>
<dbReference type="PANTHER" id="PTHR47990">
    <property type="entry name" value="2-OXOGLUTARATE (2OG) AND FE(II)-DEPENDENT OXYGENASE SUPERFAMILY PROTEIN-RELATED"/>
    <property type="match status" value="1"/>
</dbReference>
<dbReference type="InterPro" id="IPR026992">
    <property type="entry name" value="DIOX_N"/>
</dbReference>
<name>A0A8J2P7J1_9HEXA</name>
<keyword evidence="4" id="KW-1185">Reference proteome</keyword>
<dbReference type="InterPro" id="IPR044861">
    <property type="entry name" value="IPNS-like_FE2OG_OXY"/>
</dbReference>
<evidence type="ECO:0000313" key="3">
    <source>
        <dbReference type="EMBL" id="CAG7728927.1"/>
    </source>
</evidence>
<comment type="similarity">
    <text evidence="1">Belongs to the iron/ascorbate-dependent oxidoreductase family.</text>
</comment>
<dbReference type="GO" id="GO:0016491">
    <property type="term" value="F:oxidoreductase activity"/>
    <property type="evidence" value="ECO:0007669"/>
    <property type="project" value="UniProtKB-KW"/>
</dbReference>
<evidence type="ECO:0000259" key="2">
    <source>
        <dbReference type="PROSITE" id="PS51471"/>
    </source>
</evidence>
<gene>
    <name evidence="3" type="ORF">AFUS01_LOCUS17672</name>
</gene>
<dbReference type="Proteomes" id="UP000708208">
    <property type="component" value="Unassembled WGS sequence"/>
</dbReference>
<dbReference type="FunFam" id="2.60.120.330:FF:000038">
    <property type="entry name" value="Si:dkey-10o6.2"/>
    <property type="match status" value="1"/>
</dbReference>
<dbReference type="GO" id="GO:0046872">
    <property type="term" value="F:metal ion binding"/>
    <property type="evidence" value="ECO:0007669"/>
    <property type="project" value="UniProtKB-KW"/>
</dbReference>
<keyword evidence="1" id="KW-0560">Oxidoreductase</keyword>
<accession>A0A8J2P7J1</accession>
<evidence type="ECO:0000313" key="4">
    <source>
        <dbReference type="Proteomes" id="UP000708208"/>
    </source>
</evidence>
<keyword evidence="1" id="KW-0479">Metal-binding</keyword>
<dbReference type="EMBL" id="CAJVCH010170592">
    <property type="protein sequence ID" value="CAG7728927.1"/>
    <property type="molecule type" value="Genomic_DNA"/>
</dbReference>
<dbReference type="Pfam" id="PF03171">
    <property type="entry name" value="2OG-FeII_Oxy"/>
    <property type="match status" value="1"/>
</dbReference>
<proteinExistence type="inferred from homology"/>
<evidence type="ECO:0000256" key="1">
    <source>
        <dbReference type="RuleBase" id="RU003682"/>
    </source>
</evidence>